<dbReference type="GO" id="GO:0031543">
    <property type="term" value="F:peptidyl-proline dioxygenase activity"/>
    <property type="evidence" value="ECO:0007669"/>
    <property type="project" value="TreeGrafter"/>
</dbReference>
<feature type="domain" description="Prolyl 4-hydroxylase alpha subunit" evidence="5">
    <location>
        <begin position="4"/>
        <end position="157"/>
    </location>
</feature>
<keyword evidence="4" id="KW-0560">Oxidoreductase</keyword>
<dbReference type="SMART" id="SM00702">
    <property type="entry name" value="P4Hc"/>
    <property type="match status" value="1"/>
</dbReference>
<dbReference type="Proteomes" id="UP000028924">
    <property type="component" value="Unassembled WGS sequence"/>
</dbReference>
<dbReference type="InterPro" id="IPR006620">
    <property type="entry name" value="Pro_4_hyd_alph"/>
</dbReference>
<dbReference type="PANTHER" id="PTHR12907">
    <property type="entry name" value="EGL NINE HOMOLOG-RELATED"/>
    <property type="match status" value="1"/>
</dbReference>
<accession>A0A087SES7</accession>
<dbReference type="GeneID" id="23616464"/>
<keyword evidence="3" id="KW-0223">Dioxygenase</keyword>
<evidence type="ECO:0000259" key="5">
    <source>
        <dbReference type="SMART" id="SM00702"/>
    </source>
</evidence>
<dbReference type="RefSeq" id="XP_011397118.1">
    <property type="nucleotide sequence ID" value="XM_011398816.1"/>
</dbReference>
<keyword evidence="7" id="KW-1185">Reference proteome</keyword>
<dbReference type="GO" id="GO:0008198">
    <property type="term" value="F:ferrous iron binding"/>
    <property type="evidence" value="ECO:0007669"/>
    <property type="project" value="TreeGrafter"/>
</dbReference>
<comment type="cofactor">
    <cofactor evidence="1">
        <name>L-ascorbate</name>
        <dbReference type="ChEBI" id="CHEBI:38290"/>
    </cofactor>
</comment>
<sequence length="251" mass="27894">MQHNSTVLVHPASGTSLLPKLAINEAELRDPATCAAAPLCSALQEDATLRVMLSLFLPGLRLESQAIKAQHNTGGCFPIHTDSDFGVDGRCITAIAYLNPGWQPWQGGELRLYPWPSEAVDIAPLNDRLVLFSSKTMLHRVLPSRAADRYCFTMWLSEGRSQARPPTPLQPEVGTSEEAWRRLVHPSLRKHAARWWLRDEWAASLEQAHPPSPARDALLEGFWGELGIIERVVKPLVDRAQPPGPPVTEWL</sequence>
<organism evidence="6 7">
    <name type="scientific">Auxenochlorella protothecoides</name>
    <name type="common">Green microalga</name>
    <name type="synonym">Chlorella protothecoides</name>
    <dbReference type="NCBI Taxonomy" id="3075"/>
    <lineage>
        <taxon>Eukaryota</taxon>
        <taxon>Viridiplantae</taxon>
        <taxon>Chlorophyta</taxon>
        <taxon>core chlorophytes</taxon>
        <taxon>Trebouxiophyceae</taxon>
        <taxon>Chlorellales</taxon>
        <taxon>Chlorellaceae</taxon>
        <taxon>Auxenochlorella</taxon>
    </lineage>
</organism>
<dbReference type="STRING" id="3075.A0A087SES7"/>
<dbReference type="OrthoDB" id="76265at2759"/>
<evidence type="ECO:0000256" key="4">
    <source>
        <dbReference type="ARBA" id="ARBA00023002"/>
    </source>
</evidence>
<evidence type="ECO:0000256" key="1">
    <source>
        <dbReference type="ARBA" id="ARBA00001961"/>
    </source>
</evidence>
<evidence type="ECO:0000256" key="2">
    <source>
        <dbReference type="ARBA" id="ARBA00022896"/>
    </source>
</evidence>
<keyword evidence="2" id="KW-0847">Vitamin C</keyword>
<dbReference type="GO" id="GO:0031418">
    <property type="term" value="F:L-ascorbic acid binding"/>
    <property type="evidence" value="ECO:0007669"/>
    <property type="project" value="UniProtKB-KW"/>
</dbReference>
<proteinExistence type="predicted"/>
<dbReference type="InterPro" id="IPR051559">
    <property type="entry name" value="HIF_prolyl_hydroxylases"/>
</dbReference>
<dbReference type="eggNOG" id="KOG3710">
    <property type="taxonomic scope" value="Eukaryota"/>
</dbReference>
<evidence type="ECO:0000256" key="3">
    <source>
        <dbReference type="ARBA" id="ARBA00022964"/>
    </source>
</evidence>
<dbReference type="EMBL" id="KL662106">
    <property type="protein sequence ID" value="KFM24231.1"/>
    <property type="molecule type" value="Genomic_DNA"/>
</dbReference>
<dbReference type="PANTHER" id="PTHR12907:SF26">
    <property type="entry name" value="HIF PROLYL HYDROXYLASE, ISOFORM C"/>
    <property type="match status" value="1"/>
</dbReference>
<name>A0A087SES7_AUXPR</name>
<dbReference type="Pfam" id="PF13640">
    <property type="entry name" value="2OG-FeII_Oxy_3"/>
    <property type="match status" value="1"/>
</dbReference>
<reference evidence="6 7" key="1">
    <citation type="journal article" date="2014" name="BMC Genomics">
        <title>Oil accumulation mechanisms of the oleaginous microalga Chlorella protothecoides revealed through its genome, transcriptomes, and proteomes.</title>
        <authorList>
            <person name="Gao C."/>
            <person name="Wang Y."/>
            <person name="Shen Y."/>
            <person name="Yan D."/>
            <person name="He X."/>
            <person name="Dai J."/>
            <person name="Wu Q."/>
        </authorList>
    </citation>
    <scope>NUCLEOTIDE SEQUENCE [LARGE SCALE GENOMIC DNA]</scope>
    <source>
        <strain evidence="6 7">0710</strain>
    </source>
</reference>
<dbReference type="Gene3D" id="2.60.120.620">
    <property type="entry name" value="q2cbj1_9rhob like domain"/>
    <property type="match status" value="1"/>
</dbReference>
<dbReference type="InterPro" id="IPR044862">
    <property type="entry name" value="Pro_4_hyd_alph_FE2OG_OXY"/>
</dbReference>
<dbReference type="GO" id="GO:0071456">
    <property type="term" value="P:cellular response to hypoxia"/>
    <property type="evidence" value="ECO:0007669"/>
    <property type="project" value="TreeGrafter"/>
</dbReference>
<evidence type="ECO:0000313" key="7">
    <source>
        <dbReference type="Proteomes" id="UP000028924"/>
    </source>
</evidence>
<gene>
    <name evidence="6" type="ORF">F751_5073</name>
</gene>
<evidence type="ECO:0000313" key="6">
    <source>
        <dbReference type="EMBL" id="KFM24231.1"/>
    </source>
</evidence>
<protein>
    <submittedName>
        <fullName evidence="6">Egl nine-like protein 3</fullName>
    </submittedName>
</protein>
<dbReference type="AlphaFoldDB" id="A0A087SES7"/>
<dbReference type="KEGG" id="apro:F751_5073"/>